<organism evidence="4 5">
    <name type="scientific">Desulfoscipio geothermicus DSM 3669</name>
    <dbReference type="NCBI Taxonomy" id="1121426"/>
    <lineage>
        <taxon>Bacteria</taxon>
        <taxon>Bacillati</taxon>
        <taxon>Bacillota</taxon>
        <taxon>Clostridia</taxon>
        <taxon>Eubacteriales</taxon>
        <taxon>Desulfallaceae</taxon>
        <taxon>Desulfoscipio</taxon>
    </lineage>
</organism>
<keyword evidence="5" id="KW-1185">Reference proteome</keyword>
<dbReference type="Proteomes" id="UP000199584">
    <property type="component" value="Unassembled WGS sequence"/>
</dbReference>
<protein>
    <submittedName>
        <fullName evidence="4">Small redox-active disulfide protein 2</fullName>
    </submittedName>
</protein>
<evidence type="ECO:0000256" key="1">
    <source>
        <dbReference type="PIRSR" id="PIRSR037031-50"/>
    </source>
</evidence>
<gene>
    <name evidence="4" type="ORF">SAMN05660706_12241</name>
</gene>
<dbReference type="Pfam" id="PF13192">
    <property type="entry name" value="Thioredoxin_3"/>
    <property type="match status" value="1"/>
</dbReference>
<dbReference type="PANTHER" id="PTHR36450:SF1">
    <property type="entry name" value="THIOREDOXIN"/>
    <property type="match status" value="1"/>
</dbReference>
<dbReference type="Gene3D" id="3.40.30.10">
    <property type="entry name" value="Glutaredoxin"/>
    <property type="match status" value="1"/>
</dbReference>
<dbReference type="PIRSF" id="PIRSF037031">
    <property type="entry name" value="Redox_disulphide_2"/>
    <property type="match status" value="1"/>
</dbReference>
<evidence type="ECO:0000259" key="3">
    <source>
        <dbReference type="Pfam" id="PF13192"/>
    </source>
</evidence>
<dbReference type="InterPro" id="IPR036249">
    <property type="entry name" value="Thioredoxin-like_sf"/>
</dbReference>
<feature type="domain" description="Thioredoxin-like fold" evidence="3">
    <location>
        <begin position="1"/>
        <end position="75"/>
    </location>
</feature>
<dbReference type="STRING" id="39060.SAMN05660706_12241"/>
<feature type="active site" description="Nucleophile" evidence="1">
    <location>
        <position position="13"/>
    </location>
</feature>
<feature type="disulfide bond" description="Redox-active" evidence="2">
    <location>
        <begin position="10"/>
        <end position="13"/>
    </location>
</feature>
<dbReference type="NCBIfam" id="TIGR00412">
    <property type="entry name" value="redox_disulf_2"/>
    <property type="match status" value="1"/>
</dbReference>
<dbReference type="InterPro" id="IPR012336">
    <property type="entry name" value="Thioredoxin-like_fold"/>
</dbReference>
<name>A0A1I6E020_9FIRM</name>
<proteinExistence type="predicted"/>
<accession>A0A1I6E020</accession>
<dbReference type="PANTHER" id="PTHR36450">
    <property type="entry name" value="THIOREDOXIN"/>
    <property type="match status" value="1"/>
</dbReference>
<dbReference type="AlphaFoldDB" id="A0A1I6E020"/>
<feature type="active site" description="Nucleophile" evidence="1">
    <location>
        <position position="10"/>
    </location>
</feature>
<dbReference type="InterPro" id="IPR005243">
    <property type="entry name" value="THIRX-like_proc"/>
</dbReference>
<reference evidence="5" key="1">
    <citation type="submission" date="2016-10" db="EMBL/GenBank/DDBJ databases">
        <authorList>
            <person name="Varghese N."/>
            <person name="Submissions S."/>
        </authorList>
    </citation>
    <scope>NUCLEOTIDE SEQUENCE [LARGE SCALE GENOMIC DNA]</scope>
    <source>
        <strain evidence="5">DSM 3669</strain>
    </source>
</reference>
<evidence type="ECO:0000256" key="2">
    <source>
        <dbReference type="PIRSR" id="PIRSR037031-51"/>
    </source>
</evidence>
<evidence type="ECO:0000313" key="5">
    <source>
        <dbReference type="Proteomes" id="UP000199584"/>
    </source>
</evidence>
<evidence type="ECO:0000313" key="4">
    <source>
        <dbReference type="EMBL" id="SFR11099.1"/>
    </source>
</evidence>
<dbReference type="OrthoDB" id="9800630at2"/>
<dbReference type="SUPFAM" id="SSF52833">
    <property type="entry name" value="Thioredoxin-like"/>
    <property type="match status" value="1"/>
</dbReference>
<dbReference type="EMBL" id="FOYM01000022">
    <property type="protein sequence ID" value="SFR11099.1"/>
    <property type="molecule type" value="Genomic_DNA"/>
</dbReference>
<keyword evidence="2" id="KW-1015">Disulfide bond</keyword>
<keyword evidence="2" id="KW-0676">Redox-active center</keyword>
<sequence length="79" mass="8867">MDIKVLGPGCKKCKELEKAVHKAVEEIGLDAAVEKVEEMDKITAYNVLMTPGLVINGKVKVFGRVPKHKDIIRYIQEEM</sequence>